<gene>
    <name evidence="1" type="ORF">FTOL_00368</name>
</gene>
<keyword evidence="2" id="KW-1185">Reference proteome</keyword>
<sequence>MAAQTSFLSLPREIRDIIYDYALEDVRFSNALTAVTAYTPQAFPLLFVDKSISDDLQPQLYEKHTMVIPVQEPCQYTIGNSTFSPQVAKCSRMMKERSKTIVIEMAQTAISHYADCELDQDGNPEEAVEFWESKGSVFAEKLINDILALKPELPGLKTMKLVFWFAKWVTYNRQWSGALKRLTEEWPEIFLEIEFNLFDYVDHDAGDGGSNWIEGWNRWADREGVTFQAMNFKWDSHVDGRFTGRMIDVEAWSEEDFIYMNMRERDKALHWGSYKYGVDVDFTEGSMGA</sequence>
<protein>
    <submittedName>
        <fullName evidence="1">Uncharacterized protein</fullName>
    </submittedName>
</protein>
<dbReference type="EMBL" id="ONZP01000016">
    <property type="protein sequence ID" value="SPJ70640.1"/>
    <property type="molecule type" value="Genomic_DNA"/>
</dbReference>
<organism evidence="1 2">
    <name type="scientific">Fusarium torulosum</name>
    <dbReference type="NCBI Taxonomy" id="33205"/>
    <lineage>
        <taxon>Eukaryota</taxon>
        <taxon>Fungi</taxon>
        <taxon>Dikarya</taxon>
        <taxon>Ascomycota</taxon>
        <taxon>Pezizomycotina</taxon>
        <taxon>Sordariomycetes</taxon>
        <taxon>Hypocreomycetidae</taxon>
        <taxon>Hypocreales</taxon>
        <taxon>Nectriaceae</taxon>
        <taxon>Fusarium</taxon>
    </lineage>
</organism>
<dbReference type="Proteomes" id="UP001187734">
    <property type="component" value="Unassembled WGS sequence"/>
</dbReference>
<accession>A0AAE8LY10</accession>
<evidence type="ECO:0000313" key="1">
    <source>
        <dbReference type="EMBL" id="SPJ70640.1"/>
    </source>
</evidence>
<comment type="caution">
    <text evidence="1">The sequence shown here is derived from an EMBL/GenBank/DDBJ whole genome shotgun (WGS) entry which is preliminary data.</text>
</comment>
<name>A0AAE8LY10_9HYPO</name>
<proteinExistence type="predicted"/>
<reference evidence="1" key="1">
    <citation type="submission" date="2018-03" db="EMBL/GenBank/DDBJ databases">
        <authorList>
            <person name="Guldener U."/>
        </authorList>
    </citation>
    <scope>NUCLEOTIDE SEQUENCE</scope>
</reference>
<dbReference type="AlphaFoldDB" id="A0AAE8LY10"/>
<evidence type="ECO:0000313" key="2">
    <source>
        <dbReference type="Proteomes" id="UP001187734"/>
    </source>
</evidence>